<comment type="caution">
    <text evidence="1">The sequence shown here is derived from an EMBL/GenBank/DDBJ whole genome shotgun (WGS) entry which is preliminary data.</text>
</comment>
<gene>
    <name evidence="1" type="ORF">Ssi02_46440</name>
</gene>
<keyword evidence="2" id="KW-1185">Reference proteome</keyword>
<proteinExistence type="predicted"/>
<organism evidence="1 2">
    <name type="scientific">Sinosporangium siamense</name>
    <dbReference type="NCBI Taxonomy" id="1367973"/>
    <lineage>
        <taxon>Bacteria</taxon>
        <taxon>Bacillati</taxon>
        <taxon>Actinomycetota</taxon>
        <taxon>Actinomycetes</taxon>
        <taxon>Streptosporangiales</taxon>
        <taxon>Streptosporangiaceae</taxon>
        <taxon>Sinosporangium</taxon>
    </lineage>
</organism>
<protein>
    <submittedName>
        <fullName evidence="1">Polyketide cyclase</fullName>
    </submittedName>
</protein>
<dbReference type="Proteomes" id="UP000606172">
    <property type="component" value="Unassembled WGS sequence"/>
</dbReference>
<dbReference type="Gene3D" id="3.30.530.20">
    <property type="match status" value="1"/>
</dbReference>
<dbReference type="SUPFAM" id="SSF55961">
    <property type="entry name" value="Bet v1-like"/>
    <property type="match status" value="1"/>
</dbReference>
<evidence type="ECO:0000313" key="1">
    <source>
        <dbReference type="EMBL" id="GII94413.1"/>
    </source>
</evidence>
<name>A0A919V8F9_9ACTN</name>
<evidence type="ECO:0000313" key="2">
    <source>
        <dbReference type="Proteomes" id="UP000606172"/>
    </source>
</evidence>
<accession>A0A919V8F9</accession>
<dbReference type="InterPro" id="IPR019587">
    <property type="entry name" value="Polyketide_cyclase/dehydratase"/>
</dbReference>
<sequence>MTIAIAVSAALVVVLVTIGTLLGRRLPVGHRTTTRVRLRRKPAAVWKVLANMEAYPAWRPELSQVEKLPDENGKPRWRQHEGGDKTTYELVEAASPHRLVFRVTGGRRSYGGSQAYEITRSPTGCTVTLTEHGEVYNPVLRLLYRHLVGHGTTARRTLKALAARFGEEAAIEDVTPGDAQPG</sequence>
<reference evidence="1" key="1">
    <citation type="submission" date="2021-01" db="EMBL/GenBank/DDBJ databases">
        <title>Whole genome shotgun sequence of Sinosporangium siamense NBRC 109515.</title>
        <authorList>
            <person name="Komaki H."/>
            <person name="Tamura T."/>
        </authorList>
    </citation>
    <scope>NUCLEOTIDE SEQUENCE</scope>
    <source>
        <strain evidence="1">NBRC 109515</strain>
    </source>
</reference>
<dbReference type="InterPro" id="IPR023393">
    <property type="entry name" value="START-like_dom_sf"/>
</dbReference>
<dbReference type="AlphaFoldDB" id="A0A919V8F9"/>
<dbReference type="Pfam" id="PF10604">
    <property type="entry name" value="Polyketide_cyc2"/>
    <property type="match status" value="1"/>
</dbReference>
<dbReference type="RefSeq" id="WP_204028874.1">
    <property type="nucleotide sequence ID" value="NZ_BOOW01000029.1"/>
</dbReference>
<dbReference type="EMBL" id="BOOW01000029">
    <property type="protein sequence ID" value="GII94413.1"/>
    <property type="molecule type" value="Genomic_DNA"/>
</dbReference>